<comment type="cofactor">
    <cofactor evidence="1">
        <name>Zn(2+)</name>
        <dbReference type="ChEBI" id="CHEBI:29105"/>
    </cofactor>
</comment>
<dbReference type="GO" id="GO:0005506">
    <property type="term" value="F:iron ion binding"/>
    <property type="evidence" value="ECO:0007669"/>
    <property type="project" value="InterPro"/>
</dbReference>
<dbReference type="GO" id="GO:0080132">
    <property type="term" value="F:fatty acid 2-hydroxylase activity"/>
    <property type="evidence" value="ECO:0007669"/>
    <property type="project" value="InterPro"/>
</dbReference>
<keyword evidence="9 14" id="KW-1133">Transmembrane helix</keyword>
<dbReference type="PANTHER" id="PTHR12863">
    <property type="entry name" value="FATTY ACID HYDROXYLASE"/>
    <property type="match status" value="1"/>
</dbReference>
<accession>A0A4R4E5U5</accession>
<proteinExistence type="predicted"/>
<keyword evidence="6" id="KW-0256">Endoplasmic reticulum</keyword>
<evidence type="ECO:0000256" key="11">
    <source>
        <dbReference type="ARBA" id="ARBA00023098"/>
    </source>
</evidence>
<dbReference type="OrthoDB" id="9784228at2"/>
<evidence type="ECO:0000256" key="7">
    <source>
        <dbReference type="ARBA" id="ARBA00022832"/>
    </source>
</evidence>
<dbReference type="GO" id="GO:0016020">
    <property type="term" value="C:membrane"/>
    <property type="evidence" value="ECO:0007669"/>
    <property type="project" value="InterPro"/>
</dbReference>
<dbReference type="RefSeq" id="WP_132420058.1">
    <property type="nucleotide sequence ID" value="NZ_SKFG01000032.1"/>
</dbReference>
<dbReference type="GO" id="GO:0006633">
    <property type="term" value="P:fatty acid biosynthetic process"/>
    <property type="evidence" value="ECO:0007669"/>
    <property type="project" value="UniProtKB-KW"/>
</dbReference>
<dbReference type="InterPro" id="IPR014430">
    <property type="entry name" value="Scs7"/>
</dbReference>
<organism evidence="16 17">
    <name type="scientific">Paenibacillus albiflavus</name>
    <dbReference type="NCBI Taxonomy" id="2545760"/>
    <lineage>
        <taxon>Bacteria</taxon>
        <taxon>Bacillati</taxon>
        <taxon>Bacillota</taxon>
        <taxon>Bacilli</taxon>
        <taxon>Bacillales</taxon>
        <taxon>Paenibacillaceae</taxon>
        <taxon>Paenibacillus</taxon>
    </lineage>
</organism>
<keyword evidence="3" id="KW-0444">Lipid biosynthesis</keyword>
<keyword evidence="4 14" id="KW-0812">Transmembrane</keyword>
<evidence type="ECO:0000256" key="3">
    <source>
        <dbReference type="ARBA" id="ARBA00022516"/>
    </source>
</evidence>
<name>A0A4R4E5U5_9BACL</name>
<evidence type="ECO:0000256" key="2">
    <source>
        <dbReference type="ARBA" id="ARBA00004477"/>
    </source>
</evidence>
<keyword evidence="8" id="KW-0862">Zinc</keyword>
<evidence type="ECO:0000256" key="9">
    <source>
        <dbReference type="ARBA" id="ARBA00022989"/>
    </source>
</evidence>
<feature type="transmembrane region" description="Helical" evidence="14">
    <location>
        <begin position="38"/>
        <end position="60"/>
    </location>
</feature>
<dbReference type="EMBL" id="SKFG01000032">
    <property type="protein sequence ID" value="TCZ73411.1"/>
    <property type="molecule type" value="Genomic_DNA"/>
</dbReference>
<protein>
    <submittedName>
        <fullName evidence="16">Fatty acid hydroxylase</fullName>
    </submittedName>
</protein>
<evidence type="ECO:0000256" key="14">
    <source>
        <dbReference type="SAM" id="Phobius"/>
    </source>
</evidence>
<keyword evidence="7" id="KW-0276">Fatty acid metabolism</keyword>
<evidence type="ECO:0000313" key="17">
    <source>
        <dbReference type="Proteomes" id="UP000295418"/>
    </source>
</evidence>
<keyword evidence="10" id="KW-0560">Oxidoreductase</keyword>
<keyword evidence="17" id="KW-1185">Reference proteome</keyword>
<keyword evidence="5" id="KW-0479">Metal-binding</keyword>
<evidence type="ECO:0000256" key="6">
    <source>
        <dbReference type="ARBA" id="ARBA00022824"/>
    </source>
</evidence>
<dbReference type="Proteomes" id="UP000295418">
    <property type="component" value="Unassembled WGS sequence"/>
</dbReference>
<feature type="transmembrane region" description="Helical" evidence="14">
    <location>
        <begin position="12"/>
        <end position="32"/>
    </location>
</feature>
<dbReference type="PANTHER" id="PTHR12863:SF1">
    <property type="entry name" value="FATTY ACID 2-HYDROXYLASE"/>
    <property type="match status" value="1"/>
</dbReference>
<evidence type="ECO:0000256" key="12">
    <source>
        <dbReference type="ARBA" id="ARBA00023136"/>
    </source>
</evidence>
<dbReference type="Pfam" id="PF04116">
    <property type="entry name" value="FA_hydroxylase"/>
    <property type="match status" value="1"/>
</dbReference>
<evidence type="ECO:0000259" key="15">
    <source>
        <dbReference type="Pfam" id="PF04116"/>
    </source>
</evidence>
<keyword evidence="13" id="KW-0275">Fatty acid biosynthesis</keyword>
<evidence type="ECO:0000256" key="8">
    <source>
        <dbReference type="ARBA" id="ARBA00022833"/>
    </source>
</evidence>
<comment type="caution">
    <text evidence="16">The sequence shown here is derived from an EMBL/GenBank/DDBJ whole genome shotgun (WGS) entry which is preliminary data.</text>
</comment>
<evidence type="ECO:0000313" key="16">
    <source>
        <dbReference type="EMBL" id="TCZ73411.1"/>
    </source>
</evidence>
<evidence type="ECO:0000256" key="5">
    <source>
        <dbReference type="ARBA" id="ARBA00022723"/>
    </source>
</evidence>
<comment type="subcellular location">
    <subcellularLocation>
        <location evidence="2">Endoplasmic reticulum membrane</location>
        <topology evidence="2">Multi-pass membrane protein</topology>
    </subcellularLocation>
</comment>
<dbReference type="InterPro" id="IPR006694">
    <property type="entry name" value="Fatty_acid_hydroxylase"/>
</dbReference>
<gene>
    <name evidence="16" type="ORF">E0485_21120</name>
</gene>
<keyword evidence="12 14" id="KW-0472">Membrane</keyword>
<dbReference type="AlphaFoldDB" id="A0A4R4E5U5"/>
<reference evidence="16 17" key="1">
    <citation type="submission" date="2019-03" db="EMBL/GenBank/DDBJ databases">
        <authorList>
            <person name="Kim M.K.M."/>
        </authorList>
    </citation>
    <scope>NUCLEOTIDE SEQUENCE [LARGE SCALE GENOMIC DNA]</scope>
    <source>
        <strain evidence="16 17">18JY21-1</strain>
    </source>
</reference>
<sequence length="198" mass="23485">MRKYLKEFLLDARILFLSGMFIIYVVAVSLTAYNSNMWFMVLAGIVAFFLLEYVIHRYLLHGYLSKLMPKAHEGHEDHHNHPDELKHMLTPNVYTIPSHLFLWVVTTILLRSLHLSSCFMIGIALYQFYYEWTHFVSHRPIVPMTPWGKWMKKYHLLHHYKNSRHWYGVTNPVFDTLMGTNVSPKSVETDKTNYIHKG</sequence>
<evidence type="ECO:0000256" key="1">
    <source>
        <dbReference type="ARBA" id="ARBA00001947"/>
    </source>
</evidence>
<evidence type="ECO:0000256" key="4">
    <source>
        <dbReference type="ARBA" id="ARBA00022692"/>
    </source>
</evidence>
<keyword evidence="11" id="KW-0443">Lipid metabolism</keyword>
<evidence type="ECO:0000256" key="10">
    <source>
        <dbReference type="ARBA" id="ARBA00023002"/>
    </source>
</evidence>
<feature type="transmembrane region" description="Helical" evidence="14">
    <location>
        <begin position="100"/>
        <end position="129"/>
    </location>
</feature>
<evidence type="ECO:0000256" key="13">
    <source>
        <dbReference type="ARBA" id="ARBA00023160"/>
    </source>
</evidence>
<feature type="domain" description="Fatty acid hydroxylase" evidence="15">
    <location>
        <begin position="42"/>
        <end position="180"/>
    </location>
</feature>